<dbReference type="AlphaFoldDB" id="A0A103Y9B4"/>
<gene>
    <name evidence="1" type="ORF">Ccrd_016757</name>
</gene>
<comment type="caution">
    <text evidence="1">The sequence shown here is derived from an EMBL/GenBank/DDBJ whole genome shotgun (WGS) entry which is preliminary data.</text>
</comment>
<evidence type="ECO:0000313" key="2">
    <source>
        <dbReference type="Proteomes" id="UP000243975"/>
    </source>
</evidence>
<organism evidence="1 2">
    <name type="scientific">Cynara cardunculus var. scolymus</name>
    <name type="common">Globe artichoke</name>
    <name type="synonym">Cynara scolymus</name>
    <dbReference type="NCBI Taxonomy" id="59895"/>
    <lineage>
        <taxon>Eukaryota</taxon>
        <taxon>Viridiplantae</taxon>
        <taxon>Streptophyta</taxon>
        <taxon>Embryophyta</taxon>
        <taxon>Tracheophyta</taxon>
        <taxon>Spermatophyta</taxon>
        <taxon>Magnoliopsida</taxon>
        <taxon>eudicotyledons</taxon>
        <taxon>Gunneridae</taxon>
        <taxon>Pentapetalae</taxon>
        <taxon>asterids</taxon>
        <taxon>campanulids</taxon>
        <taxon>Asterales</taxon>
        <taxon>Asteraceae</taxon>
        <taxon>Carduoideae</taxon>
        <taxon>Cardueae</taxon>
        <taxon>Carduinae</taxon>
        <taxon>Cynara</taxon>
    </lineage>
</organism>
<protein>
    <submittedName>
        <fullName evidence="1">Uncharacterized protein</fullName>
    </submittedName>
</protein>
<accession>A0A103Y9B4</accession>
<dbReference type="STRING" id="59895.A0A103Y9B4"/>
<sequence length="158" mass="18490">INRTYAESKSNIRNREKEELSALKAGLKKVRIFMEYVSIRAIYLPFDSRSLDKSEEGESNESKENDDSTFRISFSYGTLAYANCTRGSPYEDNVDYYYYYNNHKSDVEDPKRSILPRKNRTLNIPKTKHKPLSKKAYAEKGGDDIDFHRYWLSSNESL</sequence>
<dbReference type="Proteomes" id="UP000243975">
    <property type="component" value="Unassembled WGS sequence"/>
</dbReference>
<feature type="non-terminal residue" evidence="1">
    <location>
        <position position="1"/>
    </location>
</feature>
<dbReference type="EMBL" id="LEKV01001900">
    <property type="protein sequence ID" value="KVI04911.1"/>
    <property type="molecule type" value="Genomic_DNA"/>
</dbReference>
<dbReference type="PANTHER" id="PTHR31182:SF15">
    <property type="entry name" value="F26K24.5 PROTEIN"/>
    <property type="match status" value="1"/>
</dbReference>
<name>A0A103Y9B4_CYNCS</name>
<dbReference type="PANTHER" id="PTHR31182">
    <property type="entry name" value="C2 NT-TYPE DOMAIN-CONTAINING PROTEIN"/>
    <property type="match status" value="1"/>
</dbReference>
<proteinExistence type="predicted"/>
<dbReference type="Gramene" id="KVI04911">
    <property type="protein sequence ID" value="KVI04911"/>
    <property type="gene ID" value="Ccrd_016757"/>
</dbReference>
<keyword evidence="2" id="KW-1185">Reference proteome</keyword>
<feature type="non-terminal residue" evidence="1">
    <location>
        <position position="158"/>
    </location>
</feature>
<reference evidence="1 2" key="1">
    <citation type="journal article" date="2016" name="Sci. Rep.">
        <title>The genome sequence of the outbreeding globe artichoke constructed de novo incorporating a phase-aware low-pass sequencing strategy of F1 progeny.</title>
        <authorList>
            <person name="Scaglione D."/>
            <person name="Reyes-Chin-Wo S."/>
            <person name="Acquadro A."/>
            <person name="Froenicke L."/>
            <person name="Portis E."/>
            <person name="Beitel C."/>
            <person name="Tirone M."/>
            <person name="Mauro R."/>
            <person name="Lo Monaco A."/>
            <person name="Mauromicale G."/>
            <person name="Faccioli P."/>
            <person name="Cattivelli L."/>
            <person name="Rieseberg L."/>
            <person name="Michelmore R."/>
            <person name="Lanteri S."/>
        </authorList>
    </citation>
    <scope>NUCLEOTIDE SEQUENCE [LARGE SCALE GENOMIC DNA]</scope>
    <source>
        <strain evidence="1">2C</strain>
    </source>
</reference>
<evidence type="ECO:0000313" key="1">
    <source>
        <dbReference type="EMBL" id="KVI04911.1"/>
    </source>
</evidence>